<feature type="compositionally biased region" description="Polar residues" evidence="1">
    <location>
        <begin position="39"/>
        <end position="49"/>
    </location>
</feature>
<sequence>MLDDAVLPALTPDAVPPATSPFGAPIDPSQQEYPGKPADTSTGELNTSGGPAFEPDGTYQAPSEGAGGQSEW</sequence>
<gene>
    <name evidence="2" type="ORF">JCM19237_4533</name>
</gene>
<dbReference type="AlphaFoldDB" id="A0A090RHV9"/>
<proteinExistence type="predicted"/>
<organism evidence="2 3">
    <name type="scientific">Photobacterium aphoticum</name>
    <dbReference type="NCBI Taxonomy" id="754436"/>
    <lineage>
        <taxon>Bacteria</taxon>
        <taxon>Pseudomonadati</taxon>
        <taxon>Pseudomonadota</taxon>
        <taxon>Gammaproteobacteria</taxon>
        <taxon>Vibrionales</taxon>
        <taxon>Vibrionaceae</taxon>
        <taxon>Photobacterium</taxon>
    </lineage>
</organism>
<comment type="caution">
    <text evidence="2">The sequence shown here is derived from an EMBL/GenBank/DDBJ whole genome shotgun (WGS) entry which is preliminary data.</text>
</comment>
<evidence type="ECO:0000256" key="1">
    <source>
        <dbReference type="SAM" id="MobiDB-lite"/>
    </source>
</evidence>
<name>A0A090RHV9_9GAMM</name>
<protein>
    <submittedName>
        <fullName evidence="2">Uncharacterized protein</fullName>
    </submittedName>
</protein>
<dbReference type="EMBL" id="BBMN01000015">
    <property type="protein sequence ID" value="GAL07117.1"/>
    <property type="molecule type" value="Genomic_DNA"/>
</dbReference>
<dbReference type="Proteomes" id="UP000029227">
    <property type="component" value="Unassembled WGS sequence"/>
</dbReference>
<accession>A0A090RHV9</accession>
<feature type="region of interest" description="Disordered" evidence="1">
    <location>
        <begin position="1"/>
        <end position="72"/>
    </location>
</feature>
<evidence type="ECO:0000313" key="3">
    <source>
        <dbReference type="Proteomes" id="UP000029227"/>
    </source>
</evidence>
<reference evidence="2 3" key="1">
    <citation type="journal article" date="2014" name="Genome Announc.">
        <title>Draft Genome Sequences of Two Vibrionaceae Species, Vibrio ponticus C121 and Photobacterium aphoticum C119, Isolated as Coral Reef Microbiota.</title>
        <authorList>
            <person name="Al-saari N."/>
            <person name="Meirelles P.M."/>
            <person name="Mino S."/>
            <person name="Suda W."/>
            <person name="Oshima K."/>
            <person name="Hattori M."/>
            <person name="Ohkuma M."/>
            <person name="Thompson F.L."/>
            <person name="Gomez-Gil B."/>
            <person name="Sawabe T."/>
            <person name="Sawabe T."/>
        </authorList>
    </citation>
    <scope>NUCLEOTIDE SEQUENCE [LARGE SCALE GENOMIC DNA]</scope>
    <source>
        <strain evidence="2 3">JCM 19237</strain>
    </source>
</reference>
<dbReference type="STRING" id="754436.JCM19237_4533"/>
<evidence type="ECO:0000313" key="2">
    <source>
        <dbReference type="EMBL" id="GAL07117.1"/>
    </source>
</evidence>